<dbReference type="RefSeq" id="WP_130163128.1">
    <property type="nucleotide sequence ID" value="NZ_SGIM01000018.1"/>
</dbReference>
<name>A0A4Q6X5Y8_9GAMM</name>
<dbReference type="Proteomes" id="UP000292110">
    <property type="component" value="Unassembled WGS sequence"/>
</dbReference>
<feature type="transmembrane region" description="Helical" evidence="1">
    <location>
        <begin position="6"/>
        <end position="27"/>
    </location>
</feature>
<dbReference type="AlphaFoldDB" id="A0A4Q6X5Y8"/>
<keyword evidence="3" id="KW-1185">Reference proteome</keyword>
<evidence type="ECO:0000313" key="2">
    <source>
        <dbReference type="EMBL" id="RZF49543.1"/>
    </source>
</evidence>
<evidence type="ECO:0000256" key="1">
    <source>
        <dbReference type="SAM" id="Phobius"/>
    </source>
</evidence>
<evidence type="ECO:0000313" key="3">
    <source>
        <dbReference type="Proteomes" id="UP000292110"/>
    </source>
</evidence>
<sequence length="213" mass="25116">MSLEIVTWQVITFLIGLILGSFFPKYLAKKGENLATKEDITEITSKIEIVRHEYASQLESVKAELSAKLTTYGFRYEKEYEVLSELTAVLVELRDASTSLRPVFDFHDPNMTKDEIKQERLERFFNSRRNLYIIREKKRPFYPDDIYQAILSIENIAHQESIGYQYKDPFEQGSFLEYWKEAEKNQKEITASVENALLKVRDRVTTWEVLYNC</sequence>
<comment type="caution">
    <text evidence="2">The sequence shown here is derived from an EMBL/GenBank/DDBJ whole genome shotgun (WGS) entry which is preliminary data.</text>
</comment>
<proteinExistence type="predicted"/>
<accession>A0A4Q6X5Y8</accession>
<protein>
    <submittedName>
        <fullName evidence="2">Uncharacterized protein</fullName>
    </submittedName>
</protein>
<keyword evidence="1" id="KW-0812">Transmembrane</keyword>
<organism evidence="2 3">
    <name type="scientific">Acinetobacter halotolerans</name>
    <dbReference type="NCBI Taxonomy" id="1752076"/>
    <lineage>
        <taxon>Bacteria</taxon>
        <taxon>Pseudomonadati</taxon>
        <taxon>Pseudomonadota</taxon>
        <taxon>Gammaproteobacteria</taxon>
        <taxon>Moraxellales</taxon>
        <taxon>Moraxellaceae</taxon>
        <taxon>Acinetobacter</taxon>
    </lineage>
</organism>
<keyword evidence="1" id="KW-0472">Membrane</keyword>
<gene>
    <name evidence="2" type="ORF">EXE30_15205</name>
</gene>
<reference evidence="2 3" key="1">
    <citation type="submission" date="2019-02" db="EMBL/GenBank/DDBJ databases">
        <title>The draft genome of Acinetobacter halotolerans strain JCM 31009.</title>
        <authorList>
            <person name="Qin J."/>
            <person name="Feng Y."/>
            <person name="Nemec A."/>
            <person name="Zong Z."/>
        </authorList>
    </citation>
    <scope>NUCLEOTIDE SEQUENCE [LARGE SCALE GENOMIC DNA]</scope>
    <source>
        <strain evidence="2 3">JCM 31009</strain>
    </source>
</reference>
<dbReference type="EMBL" id="SGIM01000018">
    <property type="protein sequence ID" value="RZF49543.1"/>
    <property type="molecule type" value="Genomic_DNA"/>
</dbReference>
<keyword evidence="1" id="KW-1133">Transmembrane helix</keyword>